<name>A0A0C3EW11_PILCF</name>
<dbReference type="AlphaFoldDB" id="A0A0C3EW11"/>
<dbReference type="OrthoDB" id="4230923at2759"/>
<dbReference type="InParanoid" id="A0A0C3EW11"/>
<protein>
    <submittedName>
        <fullName evidence="2">Uncharacterized protein</fullName>
    </submittedName>
</protein>
<reference evidence="2 3" key="1">
    <citation type="submission" date="2014-04" db="EMBL/GenBank/DDBJ databases">
        <authorList>
            <consortium name="DOE Joint Genome Institute"/>
            <person name="Kuo A."/>
            <person name="Tarkka M."/>
            <person name="Buscot F."/>
            <person name="Kohler A."/>
            <person name="Nagy L.G."/>
            <person name="Floudas D."/>
            <person name="Copeland A."/>
            <person name="Barry K.W."/>
            <person name="Cichocki N."/>
            <person name="Veneault-Fourrey C."/>
            <person name="LaButti K."/>
            <person name="Lindquist E.A."/>
            <person name="Lipzen A."/>
            <person name="Lundell T."/>
            <person name="Morin E."/>
            <person name="Murat C."/>
            <person name="Sun H."/>
            <person name="Tunlid A."/>
            <person name="Henrissat B."/>
            <person name="Grigoriev I.V."/>
            <person name="Hibbett D.S."/>
            <person name="Martin F."/>
            <person name="Nordberg H.P."/>
            <person name="Cantor M.N."/>
            <person name="Hua S.X."/>
        </authorList>
    </citation>
    <scope>NUCLEOTIDE SEQUENCE [LARGE SCALE GENOMIC DNA]</scope>
    <source>
        <strain evidence="2 3">F 1598</strain>
    </source>
</reference>
<dbReference type="HOGENOM" id="CLU_1664938_0_0_1"/>
<feature type="compositionally biased region" description="Polar residues" evidence="1">
    <location>
        <begin position="118"/>
        <end position="159"/>
    </location>
</feature>
<feature type="region of interest" description="Disordered" evidence="1">
    <location>
        <begin position="72"/>
        <end position="159"/>
    </location>
</feature>
<feature type="compositionally biased region" description="Polar residues" evidence="1">
    <location>
        <begin position="72"/>
        <end position="100"/>
    </location>
</feature>
<evidence type="ECO:0000313" key="3">
    <source>
        <dbReference type="Proteomes" id="UP000054166"/>
    </source>
</evidence>
<dbReference type="EMBL" id="KN833156">
    <property type="protein sequence ID" value="KIM72169.1"/>
    <property type="molecule type" value="Genomic_DNA"/>
</dbReference>
<keyword evidence="3" id="KW-1185">Reference proteome</keyword>
<proteinExistence type="predicted"/>
<organism evidence="2 3">
    <name type="scientific">Piloderma croceum (strain F 1598)</name>
    <dbReference type="NCBI Taxonomy" id="765440"/>
    <lineage>
        <taxon>Eukaryota</taxon>
        <taxon>Fungi</taxon>
        <taxon>Dikarya</taxon>
        <taxon>Basidiomycota</taxon>
        <taxon>Agaricomycotina</taxon>
        <taxon>Agaricomycetes</taxon>
        <taxon>Agaricomycetidae</taxon>
        <taxon>Atheliales</taxon>
        <taxon>Atheliaceae</taxon>
        <taxon>Piloderma</taxon>
    </lineage>
</organism>
<gene>
    <name evidence="2" type="ORF">PILCRDRAFT_82135</name>
</gene>
<accession>A0A0C3EW11</accession>
<reference evidence="3" key="2">
    <citation type="submission" date="2015-01" db="EMBL/GenBank/DDBJ databases">
        <title>Evolutionary Origins and Diversification of the Mycorrhizal Mutualists.</title>
        <authorList>
            <consortium name="DOE Joint Genome Institute"/>
            <consortium name="Mycorrhizal Genomics Consortium"/>
            <person name="Kohler A."/>
            <person name="Kuo A."/>
            <person name="Nagy L.G."/>
            <person name="Floudas D."/>
            <person name="Copeland A."/>
            <person name="Barry K.W."/>
            <person name="Cichocki N."/>
            <person name="Veneault-Fourrey C."/>
            <person name="LaButti K."/>
            <person name="Lindquist E.A."/>
            <person name="Lipzen A."/>
            <person name="Lundell T."/>
            <person name="Morin E."/>
            <person name="Murat C."/>
            <person name="Riley R."/>
            <person name="Ohm R."/>
            <person name="Sun H."/>
            <person name="Tunlid A."/>
            <person name="Henrissat B."/>
            <person name="Grigoriev I.V."/>
            <person name="Hibbett D.S."/>
            <person name="Martin F."/>
        </authorList>
    </citation>
    <scope>NUCLEOTIDE SEQUENCE [LARGE SCALE GENOMIC DNA]</scope>
    <source>
        <strain evidence="3">F 1598</strain>
    </source>
</reference>
<dbReference type="Proteomes" id="UP000054166">
    <property type="component" value="Unassembled WGS sequence"/>
</dbReference>
<evidence type="ECO:0000313" key="2">
    <source>
        <dbReference type="EMBL" id="KIM72169.1"/>
    </source>
</evidence>
<evidence type="ECO:0000256" key="1">
    <source>
        <dbReference type="SAM" id="MobiDB-lite"/>
    </source>
</evidence>
<sequence>CKTHGNAAHDCLCPAFLEQCNQLNTKMPKNLYKYFPTNNPNTWELLDPSKNDQLQLLDIKEDNRWTQILNKRQKQYTSKQPQRPPNNCNKTATSTNTVPLDQQKDKKQTFLDDVGMENKTQPGPSQQYCTPLQQQQAEEYHSSQPNPAQSQFSPLSTAA</sequence>
<feature type="non-terminal residue" evidence="2">
    <location>
        <position position="1"/>
    </location>
</feature>